<dbReference type="Pfam" id="PF03772">
    <property type="entry name" value="Competence"/>
    <property type="match status" value="1"/>
</dbReference>
<comment type="caution">
    <text evidence="8">The sequence shown here is derived from an EMBL/GenBank/DDBJ whole genome shotgun (WGS) entry which is preliminary data.</text>
</comment>
<feature type="domain" description="Metallo-beta-lactamase" evidence="7">
    <location>
        <begin position="563"/>
        <end position="750"/>
    </location>
</feature>
<feature type="transmembrane region" description="Helical" evidence="6">
    <location>
        <begin position="375"/>
        <end position="395"/>
    </location>
</feature>
<name>A0ABP8YPH3_9MICO</name>
<dbReference type="PANTHER" id="PTHR30619">
    <property type="entry name" value="DNA INTERNALIZATION/COMPETENCE PROTEIN COMEC/REC2"/>
    <property type="match status" value="1"/>
</dbReference>
<dbReference type="InterPro" id="IPR001279">
    <property type="entry name" value="Metallo-B-lactamas"/>
</dbReference>
<sequence>MTVDLRLAPTVLAAWVGAWALTGAHGPAAGHVAAAATLLVLGAVVLGPRVGARPGHCPGHLSRARLRQLAAHTVLAGTCLAAVGASVHVQQAAREPLPALAEQGAVVTVVGTVASSDRPDTFGGRRWVLDAARVEHRGVTTPVRAHVAVTAPGPAPRFGASVALRARLAPPGIGAGVVAAADADDPVAEVAPPGATGRLTHRMRTALLEVTDPLSPQARGLVPGAAVGDTSRLPDPLDEAMRTTGLTHVTAVSGSHFAVVLAAATALCVAVRVPRAVRVVVLAAVAVGFVLLVRPEPSVLRAAWTCAVGLLALTLGRPTAGPAALATAATVLLVVDPWQARSFGFALSCAATAGIVLLTGPLARRLAPWCGRAGAFALAVPLAAQAACGPILVLLDPVVPTTAVVANLLAAPALVPATVLGLVATLLAPWAPVVAAAVAWTAGLATAWIAGVATFFAGLPGARMPWSEGVPGALLLAAVTGVALLLVLRRPPGDGWPADRAGAVLRRLRSPRGGARSRHRPGVRLLVVLLAPALATGAGLLVLRPGASDLPTDWQVVACDVGQGDTLVVRTGARSAVVVDVGPPGDAAATCLDRLGVEHVDVLVLSHFHTDHVGGLEPVLAGRTVAAALVSPRDEPAGPAARTRAVLSDAGVPVTVATPGSRAAAGTTQWQVLAAHDAGTPGGDTANDASVVLWLRTAAGLDVVTLGDLEEGGQRALLDALPASGLPAGDLDVVKMAHHGSADQSAALAHRLSPRLVLVPVGENDYGHPTRSALDLYAETGARVLRTDRCGAVAVVVRDGAPAATC</sequence>
<dbReference type="InterPro" id="IPR025405">
    <property type="entry name" value="DUF4131"/>
</dbReference>
<dbReference type="SUPFAM" id="SSF56281">
    <property type="entry name" value="Metallo-hydrolase/oxidoreductase"/>
    <property type="match status" value="1"/>
</dbReference>
<gene>
    <name evidence="8" type="ORF">GCM10023216_28880</name>
</gene>
<evidence type="ECO:0000256" key="4">
    <source>
        <dbReference type="ARBA" id="ARBA00022989"/>
    </source>
</evidence>
<accession>A0ABP8YPH3</accession>
<dbReference type="Gene3D" id="3.60.15.10">
    <property type="entry name" value="Ribonuclease Z/Hydroxyacylglutathione hydrolase-like"/>
    <property type="match status" value="1"/>
</dbReference>
<evidence type="ECO:0000256" key="2">
    <source>
        <dbReference type="ARBA" id="ARBA00022475"/>
    </source>
</evidence>
<dbReference type="Proteomes" id="UP001500956">
    <property type="component" value="Unassembled WGS sequence"/>
</dbReference>
<dbReference type="InterPro" id="IPR052159">
    <property type="entry name" value="Competence_DNA_uptake"/>
</dbReference>
<evidence type="ECO:0000256" key="6">
    <source>
        <dbReference type="SAM" id="Phobius"/>
    </source>
</evidence>
<feature type="transmembrane region" description="Helical" evidence="6">
    <location>
        <begin position="246"/>
        <end position="269"/>
    </location>
</feature>
<feature type="transmembrane region" description="Helical" evidence="6">
    <location>
        <begin position="401"/>
        <end position="427"/>
    </location>
</feature>
<dbReference type="Pfam" id="PF00753">
    <property type="entry name" value="Lactamase_B"/>
    <property type="match status" value="1"/>
</dbReference>
<feature type="transmembrane region" description="Helical" evidence="6">
    <location>
        <begin position="522"/>
        <end position="543"/>
    </location>
</feature>
<feature type="transmembrane region" description="Helical" evidence="6">
    <location>
        <begin position="276"/>
        <end position="293"/>
    </location>
</feature>
<feature type="transmembrane region" description="Helical" evidence="6">
    <location>
        <begin position="469"/>
        <end position="488"/>
    </location>
</feature>
<organism evidence="8 9">
    <name type="scientific">Isoptericola chiayiensis</name>
    <dbReference type="NCBI Taxonomy" id="579446"/>
    <lineage>
        <taxon>Bacteria</taxon>
        <taxon>Bacillati</taxon>
        <taxon>Actinomycetota</taxon>
        <taxon>Actinomycetes</taxon>
        <taxon>Micrococcales</taxon>
        <taxon>Promicromonosporaceae</taxon>
        <taxon>Isoptericola</taxon>
    </lineage>
</organism>
<dbReference type="Pfam" id="PF13567">
    <property type="entry name" value="DUF4131"/>
    <property type="match status" value="1"/>
</dbReference>
<dbReference type="RefSeq" id="WP_172153217.1">
    <property type="nucleotide sequence ID" value="NZ_BAABID010000017.1"/>
</dbReference>
<feature type="transmembrane region" description="Helical" evidence="6">
    <location>
        <begin position="434"/>
        <end position="457"/>
    </location>
</feature>
<evidence type="ECO:0000256" key="1">
    <source>
        <dbReference type="ARBA" id="ARBA00004651"/>
    </source>
</evidence>
<keyword evidence="3 6" id="KW-0812">Transmembrane</keyword>
<keyword evidence="2" id="KW-1003">Cell membrane</keyword>
<dbReference type="SMART" id="SM00849">
    <property type="entry name" value="Lactamase_B"/>
    <property type="match status" value="1"/>
</dbReference>
<evidence type="ECO:0000313" key="8">
    <source>
        <dbReference type="EMBL" id="GAA4734450.1"/>
    </source>
</evidence>
<evidence type="ECO:0000313" key="9">
    <source>
        <dbReference type="Proteomes" id="UP001500956"/>
    </source>
</evidence>
<comment type="subcellular location">
    <subcellularLocation>
        <location evidence="1">Cell membrane</location>
        <topology evidence="1">Multi-pass membrane protein</topology>
    </subcellularLocation>
</comment>
<protein>
    <submittedName>
        <fullName evidence="8">ComEC/Rec2 family competence protein</fullName>
    </submittedName>
</protein>
<dbReference type="EMBL" id="BAABID010000017">
    <property type="protein sequence ID" value="GAA4734450.1"/>
    <property type="molecule type" value="Genomic_DNA"/>
</dbReference>
<keyword evidence="5 6" id="KW-0472">Membrane</keyword>
<evidence type="ECO:0000256" key="3">
    <source>
        <dbReference type="ARBA" id="ARBA00022692"/>
    </source>
</evidence>
<feature type="transmembrane region" description="Helical" evidence="6">
    <location>
        <begin position="345"/>
        <end position="363"/>
    </location>
</feature>
<keyword evidence="9" id="KW-1185">Reference proteome</keyword>
<dbReference type="NCBIfam" id="TIGR00360">
    <property type="entry name" value="ComEC_N-term"/>
    <property type="match status" value="1"/>
</dbReference>
<dbReference type="InterPro" id="IPR036866">
    <property type="entry name" value="RibonucZ/Hydroxyglut_hydro"/>
</dbReference>
<dbReference type="InterPro" id="IPR004477">
    <property type="entry name" value="ComEC_N"/>
</dbReference>
<evidence type="ECO:0000259" key="7">
    <source>
        <dbReference type="SMART" id="SM00849"/>
    </source>
</evidence>
<keyword evidence="4 6" id="KW-1133">Transmembrane helix</keyword>
<reference evidence="9" key="1">
    <citation type="journal article" date="2019" name="Int. J. Syst. Evol. Microbiol.">
        <title>The Global Catalogue of Microorganisms (GCM) 10K type strain sequencing project: providing services to taxonomists for standard genome sequencing and annotation.</title>
        <authorList>
            <consortium name="The Broad Institute Genomics Platform"/>
            <consortium name="The Broad Institute Genome Sequencing Center for Infectious Disease"/>
            <person name="Wu L."/>
            <person name="Ma J."/>
        </authorList>
    </citation>
    <scope>NUCLEOTIDE SEQUENCE [LARGE SCALE GENOMIC DNA]</scope>
    <source>
        <strain evidence="9">JCM 18063</strain>
    </source>
</reference>
<evidence type="ECO:0000256" key="5">
    <source>
        <dbReference type="ARBA" id="ARBA00023136"/>
    </source>
</evidence>
<feature type="transmembrane region" description="Helical" evidence="6">
    <location>
        <begin position="30"/>
        <end position="48"/>
    </location>
</feature>
<proteinExistence type="predicted"/>
<dbReference type="PANTHER" id="PTHR30619:SF1">
    <property type="entry name" value="RECOMBINATION PROTEIN 2"/>
    <property type="match status" value="1"/>
</dbReference>